<evidence type="ECO:0000256" key="4">
    <source>
        <dbReference type="ARBA" id="ARBA00023163"/>
    </source>
</evidence>
<dbReference type="AlphaFoldDB" id="D1AF61"/>
<dbReference type="RefSeq" id="WP_012854389.1">
    <property type="nucleotide sequence ID" value="NC_013510.1"/>
</dbReference>
<evidence type="ECO:0000313" key="6">
    <source>
        <dbReference type="EMBL" id="ACY99605.1"/>
    </source>
</evidence>
<feature type="domain" description="HTH lysR-type" evidence="5">
    <location>
        <begin position="2"/>
        <end position="59"/>
    </location>
</feature>
<keyword evidence="3" id="KW-0238">DNA-binding</keyword>
<dbReference type="OrthoDB" id="3636008at2"/>
<name>D1AF61_THECD</name>
<evidence type="ECO:0000256" key="1">
    <source>
        <dbReference type="ARBA" id="ARBA00009437"/>
    </source>
</evidence>
<dbReference type="InterPro" id="IPR036388">
    <property type="entry name" value="WH-like_DNA-bd_sf"/>
</dbReference>
<dbReference type="Pfam" id="PF03466">
    <property type="entry name" value="LysR_substrate"/>
    <property type="match status" value="1"/>
</dbReference>
<protein>
    <submittedName>
        <fullName evidence="6">Transcriptional regulator, LysR family</fullName>
    </submittedName>
</protein>
<dbReference type="EMBL" id="CP001738">
    <property type="protein sequence ID" value="ACY99605.1"/>
    <property type="molecule type" value="Genomic_DNA"/>
</dbReference>
<evidence type="ECO:0000313" key="7">
    <source>
        <dbReference type="Proteomes" id="UP000001918"/>
    </source>
</evidence>
<reference evidence="6 7" key="1">
    <citation type="journal article" date="2011" name="Stand. Genomic Sci.">
        <title>Complete genome sequence of Thermomonospora curvata type strain (B9).</title>
        <authorList>
            <person name="Chertkov O."/>
            <person name="Sikorski J."/>
            <person name="Nolan M."/>
            <person name="Lapidus A."/>
            <person name="Lucas S."/>
            <person name="Del Rio T.G."/>
            <person name="Tice H."/>
            <person name="Cheng J.F."/>
            <person name="Goodwin L."/>
            <person name="Pitluck S."/>
            <person name="Liolios K."/>
            <person name="Ivanova N."/>
            <person name="Mavromatis K."/>
            <person name="Mikhailova N."/>
            <person name="Ovchinnikova G."/>
            <person name="Pati A."/>
            <person name="Chen A."/>
            <person name="Palaniappan K."/>
            <person name="Djao O.D."/>
            <person name="Land M."/>
            <person name="Hauser L."/>
            <person name="Chang Y.J."/>
            <person name="Jeffries C.D."/>
            <person name="Brettin T."/>
            <person name="Han C."/>
            <person name="Detter J.C."/>
            <person name="Rohde M."/>
            <person name="Goker M."/>
            <person name="Woyke T."/>
            <person name="Bristow J."/>
            <person name="Eisen J.A."/>
            <person name="Markowitz V."/>
            <person name="Hugenholtz P."/>
            <person name="Klenk H.P."/>
            <person name="Kyrpides N.C."/>
        </authorList>
    </citation>
    <scope>NUCLEOTIDE SEQUENCE [LARGE SCALE GENOMIC DNA]</scope>
    <source>
        <strain evidence="7">ATCC 19995 / DSM 43183 / JCM 3096 / KCTC 9072 / NBRC 15933 / NCIMB 10081 / Henssen B9</strain>
    </source>
</reference>
<dbReference type="GO" id="GO:0032993">
    <property type="term" value="C:protein-DNA complex"/>
    <property type="evidence" value="ECO:0007669"/>
    <property type="project" value="TreeGrafter"/>
</dbReference>
<dbReference type="InterPro" id="IPR000847">
    <property type="entry name" value="LysR_HTH_N"/>
</dbReference>
<dbReference type="HOGENOM" id="CLU_039613_6_0_11"/>
<gene>
    <name evidence="6" type="ordered locus">Tcur_4076</name>
</gene>
<comment type="similarity">
    <text evidence="1">Belongs to the LysR transcriptional regulatory family.</text>
</comment>
<dbReference type="eggNOG" id="COG0583">
    <property type="taxonomic scope" value="Bacteria"/>
</dbReference>
<keyword evidence="2" id="KW-0805">Transcription regulation</keyword>
<dbReference type="Proteomes" id="UP000001918">
    <property type="component" value="Chromosome"/>
</dbReference>
<evidence type="ECO:0000256" key="3">
    <source>
        <dbReference type="ARBA" id="ARBA00023125"/>
    </source>
</evidence>
<dbReference type="PANTHER" id="PTHR30346:SF29">
    <property type="entry name" value="LYSR SUBSTRATE-BINDING"/>
    <property type="match status" value="1"/>
</dbReference>
<dbReference type="InterPro" id="IPR011991">
    <property type="entry name" value="ArsR-like_HTH"/>
</dbReference>
<dbReference type="InterPro" id="IPR005119">
    <property type="entry name" value="LysR_subst-bd"/>
</dbReference>
<evidence type="ECO:0000259" key="5">
    <source>
        <dbReference type="PROSITE" id="PS50931"/>
    </source>
</evidence>
<proteinExistence type="inferred from homology"/>
<dbReference type="Pfam" id="PF00126">
    <property type="entry name" value="HTH_1"/>
    <property type="match status" value="1"/>
</dbReference>
<dbReference type="GO" id="GO:0003700">
    <property type="term" value="F:DNA-binding transcription factor activity"/>
    <property type="evidence" value="ECO:0007669"/>
    <property type="project" value="InterPro"/>
</dbReference>
<keyword evidence="4" id="KW-0804">Transcription</keyword>
<dbReference type="SUPFAM" id="SSF46785">
    <property type="entry name" value="Winged helix' DNA-binding domain"/>
    <property type="match status" value="1"/>
</dbReference>
<dbReference type="GO" id="GO:0003677">
    <property type="term" value="F:DNA binding"/>
    <property type="evidence" value="ECO:0007669"/>
    <property type="project" value="UniProtKB-KW"/>
</dbReference>
<dbReference type="Gene3D" id="3.40.190.290">
    <property type="match status" value="1"/>
</dbReference>
<keyword evidence="7" id="KW-1185">Reference proteome</keyword>
<dbReference type="KEGG" id="tcu:Tcur_4076"/>
<dbReference type="SUPFAM" id="SSF53850">
    <property type="entry name" value="Periplasmic binding protein-like II"/>
    <property type="match status" value="1"/>
</dbReference>
<sequence length="331" mass="36012">MLDLGRLRILRELKLRGTVGAVAQALGYSPSAVSQQLAQLQREVGVPLTERAGRRLRLTEAGEVLASHAEELLARAQQAEEETAAASGRVVGVVRVVGYQTALINLLAPVLPGLAERHPELTIEVIDEEFTRVLQALVLREVDIVITDEYSVLPRPRRSELSAEQLIIEPMRLALPRAHPAAAHGGPVRLADLAEEPWVTGHPGTNSAELLERACVDLAGYRPRIRHRTNDIHVMMAMVGWAGAVCLFPDVGRAERFPGVAVRDLADAALRRYIVVWTVVGAEVRPSVRVVLEALRASAADLVARFPSLTLVRPDAPPAAEDGNKDRHGVR</sequence>
<dbReference type="Gene3D" id="1.10.10.10">
    <property type="entry name" value="Winged helix-like DNA-binding domain superfamily/Winged helix DNA-binding domain"/>
    <property type="match status" value="1"/>
</dbReference>
<dbReference type="PROSITE" id="PS50931">
    <property type="entry name" value="HTH_LYSR"/>
    <property type="match status" value="1"/>
</dbReference>
<evidence type="ECO:0000256" key="2">
    <source>
        <dbReference type="ARBA" id="ARBA00023015"/>
    </source>
</evidence>
<dbReference type="STRING" id="471852.Tcur_4076"/>
<accession>D1AF61</accession>
<organism evidence="6 7">
    <name type="scientific">Thermomonospora curvata (strain ATCC 19995 / DSM 43183 / JCM 3096 / KCTC 9072 / NBRC 15933 / NCIMB 10081 / Henssen B9)</name>
    <dbReference type="NCBI Taxonomy" id="471852"/>
    <lineage>
        <taxon>Bacteria</taxon>
        <taxon>Bacillati</taxon>
        <taxon>Actinomycetota</taxon>
        <taxon>Actinomycetes</taxon>
        <taxon>Streptosporangiales</taxon>
        <taxon>Thermomonosporaceae</taxon>
        <taxon>Thermomonospora</taxon>
    </lineage>
</organism>
<dbReference type="InterPro" id="IPR036390">
    <property type="entry name" value="WH_DNA-bd_sf"/>
</dbReference>
<dbReference type="CDD" id="cd00090">
    <property type="entry name" value="HTH_ARSR"/>
    <property type="match status" value="1"/>
</dbReference>
<dbReference type="PANTHER" id="PTHR30346">
    <property type="entry name" value="TRANSCRIPTIONAL DUAL REGULATOR HCAR-RELATED"/>
    <property type="match status" value="1"/>
</dbReference>